<sequence>MTQHNDVPPQILPRRIVQIVPSVEPGRGVEAVAYHLEQEWQRLGIETARFTLVEAHGRWLPDPGPGVVGKMTLAARVFWFTTVGSFMAARFLAHQPRGTVSVCHNDVLVGDVYVNHGIVAEAMRARGHSLLRMVRNPLHLFTWLRDALRYGLGLHQRVVNLTGVEDGILRRTYPRVRPPSVVIGNGVDTDRYQPDPEDRVAYRRRLGLAEDDAVAVFVGHEFGRKGLPVVLQAMDGEPHDILHLVVVGGTPDMITQAARDADLHGVGPRVHFVGEQLDPRPYLHLSDFMVFPSAYESYGLVVLEAMACGLPVVATRVGCVPEVIDDGVNGIVVEPSADSVREGIRRMLTADLSGMGIQARRAAEDHSWSRIAREYVGMFAAVLSEKAR</sequence>
<dbReference type="EMBL" id="CP045725">
    <property type="protein sequence ID" value="QGF23882.1"/>
    <property type="molecule type" value="Genomic_DNA"/>
</dbReference>
<evidence type="ECO:0000313" key="3">
    <source>
        <dbReference type="EMBL" id="QGF23882.1"/>
    </source>
</evidence>
<dbReference type="KEGG" id="rain:Rai3103_09560"/>
<protein>
    <submittedName>
        <fullName evidence="3">Glycosyltransferase</fullName>
    </submittedName>
</protein>
<evidence type="ECO:0000259" key="2">
    <source>
        <dbReference type="Pfam" id="PF00534"/>
    </source>
</evidence>
<proteinExistence type="predicted"/>
<gene>
    <name evidence="3" type="ORF">Rai3103_09560</name>
</gene>
<dbReference type="PANTHER" id="PTHR12526">
    <property type="entry name" value="GLYCOSYLTRANSFERASE"/>
    <property type="match status" value="1"/>
</dbReference>
<name>A0A5Q2FAE2_9ACTN</name>
<organism evidence="3 4">
    <name type="scientific">Raineyella fluvialis</name>
    <dbReference type="NCBI Taxonomy" id="2662261"/>
    <lineage>
        <taxon>Bacteria</taxon>
        <taxon>Bacillati</taxon>
        <taxon>Actinomycetota</taxon>
        <taxon>Actinomycetes</taxon>
        <taxon>Propionibacteriales</taxon>
        <taxon>Propionibacteriaceae</taxon>
        <taxon>Raineyella</taxon>
    </lineage>
</organism>
<evidence type="ECO:0000256" key="1">
    <source>
        <dbReference type="ARBA" id="ARBA00022679"/>
    </source>
</evidence>
<keyword evidence="1 3" id="KW-0808">Transferase</keyword>
<dbReference type="GO" id="GO:0016757">
    <property type="term" value="F:glycosyltransferase activity"/>
    <property type="evidence" value="ECO:0007669"/>
    <property type="project" value="InterPro"/>
</dbReference>
<dbReference type="CDD" id="cd03801">
    <property type="entry name" value="GT4_PimA-like"/>
    <property type="match status" value="1"/>
</dbReference>
<dbReference type="RefSeq" id="WP_153572412.1">
    <property type="nucleotide sequence ID" value="NZ_CP045725.1"/>
</dbReference>
<dbReference type="SUPFAM" id="SSF53756">
    <property type="entry name" value="UDP-Glycosyltransferase/glycogen phosphorylase"/>
    <property type="match status" value="1"/>
</dbReference>
<dbReference type="Pfam" id="PF00534">
    <property type="entry name" value="Glycos_transf_1"/>
    <property type="match status" value="1"/>
</dbReference>
<reference evidence="3 4" key="1">
    <citation type="submission" date="2019-10" db="EMBL/GenBank/DDBJ databases">
        <title>Genomic analysis of Raineyella sp. CBA3103.</title>
        <authorList>
            <person name="Roh S.W."/>
        </authorList>
    </citation>
    <scope>NUCLEOTIDE SEQUENCE [LARGE SCALE GENOMIC DNA]</scope>
    <source>
        <strain evidence="3 4">CBA3103</strain>
    </source>
</reference>
<dbReference type="InterPro" id="IPR001296">
    <property type="entry name" value="Glyco_trans_1"/>
</dbReference>
<keyword evidence="4" id="KW-1185">Reference proteome</keyword>
<accession>A0A5Q2FAE2</accession>
<dbReference type="Proteomes" id="UP000386847">
    <property type="component" value="Chromosome"/>
</dbReference>
<feature type="domain" description="Glycosyl transferase family 1" evidence="2">
    <location>
        <begin position="201"/>
        <end position="350"/>
    </location>
</feature>
<evidence type="ECO:0000313" key="4">
    <source>
        <dbReference type="Proteomes" id="UP000386847"/>
    </source>
</evidence>
<dbReference type="Gene3D" id="3.40.50.2000">
    <property type="entry name" value="Glycogen Phosphorylase B"/>
    <property type="match status" value="2"/>
</dbReference>
<dbReference type="AlphaFoldDB" id="A0A5Q2FAE2"/>